<dbReference type="Proteomes" id="UP000747542">
    <property type="component" value="Unassembled WGS sequence"/>
</dbReference>
<feature type="compositionally biased region" description="Acidic residues" evidence="1">
    <location>
        <begin position="160"/>
        <end position="170"/>
    </location>
</feature>
<evidence type="ECO:0000259" key="2">
    <source>
        <dbReference type="Pfam" id="PF22938"/>
    </source>
</evidence>
<protein>
    <recommendedName>
        <fullName evidence="2">Integrase p58-like C-terminal domain-containing protein</fullName>
    </recommendedName>
</protein>
<proteinExistence type="predicted"/>
<comment type="caution">
    <text evidence="3">The sequence shown here is derived from an EMBL/GenBank/DDBJ whole genome shotgun (WGS) entry which is preliminary data.</text>
</comment>
<name>A0A8J5MR36_HOMAM</name>
<organism evidence="3 4">
    <name type="scientific">Homarus americanus</name>
    <name type="common">American lobster</name>
    <dbReference type="NCBI Taxonomy" id="6706"/>
    <lineage>
        <taxon>Eukaryota</taxon>
        <taxon>Metazoa</taxon>
        <taxon>Ecdysozoa</taxon>
        <taxon>Arthropoda</taxon>
        <taxon>Crustacea</taxon>
        <taxon>Multicrustacea</taxon>
        <taxon>Malacostraca</taxon>
        <taxon>Eumalacostraca</taxon>
        <taxon>Eucarida</taxon>
        <taxon>Decapoda</taxon>
        <taxon>Pleocyemata</taxon>
        <taxon>Astacidea</taxon>
        <taxon>Nephropoidea</taxon>
        <taxon>Nephropidae</taxon>
        <taxon>Homarus</taxon>
    </lineage>
</organism>
<dbReference type="EMBL" id="JAHLQT010031306">
    <property type="protein sequence ID" value="KAG7160461.1"/>
    <property type="molecule type" value="Genomic_DNA"/>
</dbReference>
<sequence length="202" mass="23092">MGPEAACSADGISVGCPRVNWIHTGKTAAASGPADRKTTSEKFPEETTSHVKNLQERLTEVQHHVQGALEFLGEVMKCNHDVKASQVFYKDGEKVWLYNPLGKKGQSPKLQSPWEGPYTVVERLLDVTYRLRGRRKAQPKVVHVNRRWKYHGPGQYTREDPEEQSPTTDEDQTRDHGRTQYRTDPWNSTMNQEEEYCIILVV</sequence>
<dbReference type="InterPro" id="IPR054465">
    <property type="entry name" value="Integrase_p58-like_C"/>
</dbReference>
<gene>
    <name evidence="3" type="ORF">Hamer_G001720</name>
</gene>
<feature type="domain" description="Integrase p58-like C-terminal" evidence="2">
    <location>
        <begin position="116"/>
        <end position="148"/>
    </location>
</feature>
<accession>A0A8J5MR36</accession>
<evidence type="ECO:0000313" key="3">
    <source>
        <dbReference type="EMBL" id="KAG7160461.1"/>
    </source>
</evidence>
<evidence type="ECO:0000313" key="4">
    <source>
        <dbReference type="Proteomes" id="UP000747542"/>
    </source>
</evidence>
<keyword evidence="4" id="KW-1185">Reference proteome</keyword>
<dbReference type="Pfam" id="PF22938">
    <property type="entry name" value="Integrase_p58_C"/>
    <property type="match status" value="1"/>
</dbReference>
<evidence type="ECO:0000256" key="1">
    <source>
        <dbReference type="SAM" id="MobiDB-lite"/>
    </source>
</evidence>
<dbReference type="AlphaFoldDB" id="A0A8J5MR36"/>
<feature type="region of interest" description="Disordered" evidence="1">
    <location>
        <begin position="149"/>
        <end position="187"/>
    </location>
</feature>
<reference evidence="3" key="1">
    <citation type="journal article" date="2021" name="Sci. Adv.">
        <title>The American lobster genome reveals insights on longevity, neural, and immune adaptations.</title>
        <authorList>
            <person name="Polinski J.M."/>
            <person name="Zimin A.V."/>
            <person name="Clark K.F."/>
            <person name="Kohn A.B."/>
            <person name="Sadowski N."/>
            <person name="Timp W."/>
            <person name="Ptitsyn A."/>
            <person name="Khanna P."/>
            <person name="Romanova D.Y."/>
            <person name="Williams P."/>
            <person name="Greenwood S.J."/>
            <person name="Moroz L.L."/>
            <person name="Walt D.R."/>
            <person name="Bodnar A.G."/>
        </authorList>
    </citation>
    <scope>NUCLEOTIDE SEQUENCE</scope>
    <source>
        <strain evidence="3">GMGI-L3</strain>
    </source>
</reference>